<dbReference type="PANTHER" id="PTHR14167">
    <property type="entry name" value="SH3 DOMAIN-CONTAINING"/>
    <property type="match status" value="1"/>
</dbReference>
<evidence type="ECO:0000313" key="9">
    <source>
        <dbReference type="Proteomes" id="UP000256645"/>
    </source>
</evidence>
<keyword evidence="4" id="KW-0472">Membrane</keyword>
<feature type="compositionally biased region" description="Polar residues" evidence="6">
    <location>
        <begin position="1128"/>
        <end position="1137"/>
    </location>
</feature>
<keyword evidence="9" id="KW-1185">Reference proteome</keyword>
<proteinExistence type="predicted"/>
<dbReference type="InterPro" id="IPR036028">
    <property type="entry name" value="SH3-like_dom_sf"/>
</dbReference>
<evidence type="ECO:0000259" key="7">
    <source>
        <dbReference type="PROSITE" id="PS50002"/>
    </source>
</evidence>
<dbReference type="InterPro" id="IPR050384">
    <property type="entry name" value="Endophilin_SH3RF"/>
</dbReference>
<feature type="compositionally biased region" description="Polar residues" evidence="6">
    <location>
        <begin position="1059"/>
        <end position="1070"/>
    </location>
</feature>
<dbReference type="EMBL" id="PDLM01000041">
    <property type="protein sequence ID" value="RDW56531.1"/>
    <property type="molecule type" value="Genomic_DNA"/>
</dbReference>
<dbReference type="OrthoDB" id="195446at2759"/>
<evidence type="ECO:0000256" key="5">
    <source>
        <dbReference type="PROSITE-ProRule" id="PRU00192"/>
    </source>
</evidence>
<sequence>MDPFSITASTIAVLQAASAASRRSTITSISVTLCQMITAFRNADAKVSALCSEVSTLVRYLEAVDRTLKKSQEQPLSLASIDEDLWRQSALSLGDCKTTLSELKNFIDRIKAVARSDGFFRRAKIAVDLTIYGSDILAFQEKIHKSNLALQTILSAITVSLSLRTNVAQDTIIFELGRLKQTIEQSLHVSLRHTDGLFHTLADPSDARVTHNLRNLARVAQTFHSSASSTASTIHGGNGTQWNILSDTAMSVRGGLGLTIDKRHQIDRYFKSMRRATKPKSLMRHTSSAAASMAPLPEPAASAGEADSNASEVGDENDDGDGEAEVELLFLNGLEGLAKDHMLNQDFAKAETILVKAIQRHTGSSSAEVDLKKLQIQLSICYFFQHKWRLAEPLILNIAKSRVNLDTVLCNLLHALAVAHLTEYSFEKSIALCKQALQGKKRFKHIRRGAHVTFYNETLGLLATIYEMKGDHDEAEALRRHIPIGFSYEHPRNALDFIVKHPDLSQKVFGEKITLDIDCKSLRPLQRKLTVVAELPVPKATILIQEGASKSNRQHLTNPARLFKPATKKPLQTLRSRIDLYKKYDMDTAKEVVLNSPTRSIPSSASYSSDERSVKNSTSSNSGSSTFSRPEPTLKRSFTRNIARLFGTVRVRSQVSLDDFIMRHTPQKDLQKDCISSPVRRKLGKVLWSKSEPHLFSLRKSKRRLLRKRTSYVTGGHAMLDKTPNGGWDGGNLVETDYTSRSAETGRSRFRYGVDSWLGMSSDTSFHELPVSPVVRRSSFKYTPESVTPENDEFADNIEETVFNNTRVELVKFPTLKRPNLKRPNLNLKPLIIPGPPGKCQGDIPLVAHYPQMISTSSPPKMPESRKAQPEGSIVPGSVSAQKNRRSRPKHPATPPNKFSSAKTMAKVLYDFTSQAENELDIKENEIIHVIRRASKGWLLVDKGGKQGFVPASYVDTNSIIPAPAESSINAQEVTNIVKQAPKCLSQRKFNPDCDPKDNEDIVRDEPHGLDLYSASDIYSASPRKKKRFSWEYNWEEDIIDSIALEEPASDLVLPEAVSSTNNQCSNQSVPKARSRAKITTPPSTSSSQDKGTETPRYQLVDDGPPEGVPVLQRPEQSTHTGSDRNDSSYQKTSPCQDATLRRKTPLTRSNPATPSGPVLKYDSFTRDLILIQDGRPLTPTASLLDLLLLQLSGGLSVSNTERGHKVPAVRHGSIEIETQTEAGSQDAVDKRKWRSKPRVVEGEDRSNSDTPSGDLKSRSTTLRIDTVHLQDAESFVKEISMLHRPHPLKGRGAHSAVRQVIEPHHFFPFKSDP</sequence>
<keyword evidence="2 5" id="KW-0728">SH3 domain</keyword>
<reference evidence="8 9" key="1">
    <citation type="journal article" date="2018" name="IMA Fungus">
        <title>IMA Genome-F 9: Draft genome sequence of Annulohypoxylon stygium, Aspergillus mulundensis, Berkeleyomyces basicola (syn. Thielaviopsis basicola), Ceratocystis smalleyi, two Cercospora beticola strains, Coleophoma cylindrospora, Fusarium fracticaudum, Phialophora cf. hyalina, and Morchella septimelata.</title>
        <authorList>
            <person name="Wingfield B.D."/>
            <person name="Bills G.F."/>
            <person name="Dong Y."/>
            <person name="Huang W."/>
            <person name="Nel W.J."/>
            <person name="Swalarsk-Parry B.S."/>
            <person name="Vaghefi N."/>
            <person name="Wilken P.M."/>
            <person name="An Z."/>
            <person name="de Beer Z.W."/>
            <person name="De Vos L."/>
            <person name="Chen L."/>
            <person name="Duong T.A."/>
            <person name="Gao Y."/>
            <person name="Hammerbacher A."/>
            <person name="Kikkert J.R."/>
            <person name="Li Y."/>
            <person name="Li H."/>
            <person name="Li K."/>
            <person name="Li Q."/>
            <person name="Liu X."/>
            <person name="Ma X."/>
            <person name="Naidoo K."/>
            <person name="Pethybridge S.J."/>
            <person name="Sun J."/>
            <person name="Steenkamp E.T."/>
            <person name="van der Nest M.A."/>
            <person name="van Wyk S."/>
            <person name="Wingfield M.J."/>
            <person name="Xiong C."/>
            <person name="Yue Q."/>
            <person name="Zhang X."/>
        </authorList>
    </citation>
    <scope>NUCLEOTIDE SEQUENCE [LARGE SCALE GENOMIC DNA]</scope>
    <source>
        <strain evidence="8 9">BP6252</strain>
    </source>
</reference>
<dbReference type="SUPFAM" id="SSF50044">
    <property type="entry name" value="SH3-domain"/>
    <property type="match status" value="1"/>
</dbReference>
<feature type="region of interest" description="Disordered" evidence="6">
    <location>
        <begin position="1215"/>
        <end position="1262"/>
    </location>
</feature>
<dbReference type="Gene3D" id="1.25.40.10">
    <property type="entry name" value="Tetratricopeptide repeat domain"/>
    <property type="match status" value="1"/>
</dbReference>
<evidence type="ECO:0000256" key="3">
    <source>
        <dbReference type="ARBA" id="ARBA00023054"/>
    </source>
</evidence>
<dbReference type="CDD" id="cd00174">
    <property type="entry name" value="SH3"/>
    <property type="match status" value="1"/>
</dbReference>
<evidence type="ECO:0000256" key="2">
    <source>
        <dbReference type="ARBA" id="ARBA00022443"/>
    </source>
</evidence>
<evidence type="ECO:0000313" key="8">
    <source>
        <dbReference type="EMBL" id="RDW56531.1"/>
    </source>
</evidence>
<dbReference type="InterPro" id="IPR001452">
    <property type="entry name" value="SH3_domain"/>
</dbReference>
<dbReference type="InterPro" id="IPR011990">
    <property type="entry name" value="TPR-like_helical_dom_sf"/>
</dbReference>
<feature type="compositionally biased region" description="Polar residues" evidence="6">
    <location>
        <begin position="599"/>
        <end position="608"/>
    </location>
</feature>
<feature type="compositionally biased region" description="Low complexity" evidence="6">
    <location>
        <begin position="615"/>
        <end position="628"/>
    </location>
</feature>
<feature type="region of interest" description="Disordered" evidence="6">
    <location>
        <begin position="277"/>
        <end position="321"/>
    </location>
</feature>
<comment type="caution">
    <text evidence="8">The sequence shown here is derived from an EMBL/GenBank/DDBJ whole genome shotgun (WGS) entry which is preliminary data.</text>
</comment>
<evidence type="ECO:0000256" key="6">
    <source>
        <dbReference type="SAM" id="MobiDB-lite"/>
    </source>
</evidence>
<organism evidence="8 9">
    <name type="scientific">Coleophoma cylindrospora</name>
    <dbReference type="NCBI Taxonomy" id="1849047"/>
    <lineage>
        <taxon>Eukaryota</taxon>
        <taxon>Fungi</taxon>
        <taxon>Dikarya</taxon>
        <taxon>Ascomycota</taxon>
        <taxon>Pezizomycotina</taxon>
        <taxon>Leotiomycetes</taxon>
        <taxon>Helotiales</taxon>
        <taxon>Dermateaceae</taxon>
        <taxon>Coleophoma</taxon>
    </lineage>
</organism>
<feature type="compositionally biased region" description="Polar residues" evidence="6">
    <location>
        <begin position="1081"/>
        <end position="1090"/>
    </location>
</feature>
<comment type="subcellular location">
    <subcellularLocation>
        <location evidence="1">Membrane</location>
        <topology evidence="1">Peripheral membrane protein</topology>
    </subcellularLocation>
</comment>
<gene>
    <name evidence="8" type="ORF">BP6252_14121</name>
</gene>
<keyword evidence="3" id="KW-0175">Coiled coil</keyword>
<name>A0A3D8Q3T9_9HELO</name>
<dbReference type="Proteomes" id="UP000256645">
    <property type="component" value="Unassembled WGS sequence"/>
</dbReference>
<evidence type="ECO:0000256" key="1">
    <source>
        <dbReference type="ARBA" id="ARBA00004170"/>
    </source>
</evidence>
<accession>A0A3D8Q3T9</accession>
<dbReference type="PANTHER" id="PTHR14167:SF81">
    <property type="entry name" value="ENDOPHILIN-A"/>
    <property type="match status" value="1"/>
</dbReference>
<dbReference type="PROSITE" id="PS50002">
    <property type="entry name" value="SH3"/>
    <property type="match status" value="1"/>
</dbReference>
<protein>
    <recommendedName>
        <fullName evidence="7">SH3 domain-containing protein</fullName>
    </recommendedName>
</protein>
<dbReference type="STRING" id="1849047.A0A3D8Q3T9"/>
<feature type="region of interest" description="Disordered" evidence="6">
    <location>
        <begin position="853"/>
        <end position="900"/>
    </location>
</feature>
<feature type="region of interest" description="Disordered" evidence="6">
    <location>
        <begin position="599"/>
        <end position="632"/>
    </location>
</feature>
<feature type="region of interest" description="Disordered" evidence="6">
    <location>
        <begin position="1059"/>
        <end position="1160"/>
    </location>
</feature>
<feature type="compositionally biased region" description="Basic and acidic residues" evidence="6">
    <location>
        <begin position="1239"/>
        <end position="1248"/>
    </location>
</feature>
<dbReference type="Gene3D" id="2.30.30.40">
    <property type="entry name" value="SH3 Domains"/>
    <property type="match status" value="1"/>
</dbReference>
<feature type="domain" description="SH3" evidence="7">
    <location>
        <begin position="901"/>
        <end position="960"/>
    </location>
</feature>
<evidence type="ECO:0000256" key="4">
    <source>
        <dbReference type="ARBA" id="ARBA00023136"/>
    </source>
</evidence>
<dbReference type="SMART" id="SM00326">
    <property type="entry name" value="SH3"/>
    <property type="match status" value="1"/>
</dbReference>
<dbReference type="Pfam" id="PF00018">
    <property type="entry name" value="SH3_1"/>
    <property type="match status" value="1"/>
</dbReference>